<protein>
    <submittedName>
        <fullName evidence="1">Bacteriophage Rz lysis protein</fullName>
    </submittedName>
</protein>
<dbReference type="RefSeq" id="WP_051769736.1">
    <property type="nucleotide sequence ID" value="NZ_CAWLUD010000090.1"/>
</dbReference>
<sequence>MRILWRELKILPLFTAAAVGYTVGWWLTKLSFTAELATLKQHYTDQLSIISHKAQSDTTVAIQRMKIAQDTAAELDRHYSEELAYAQEENTTLRTDIATGKRRMRIASANLATCQLVASRTSPTSSMDNAAKIELTAIVGRTVYDIRAGIISDQAKLDYLQHYVRDVVRQCKIENVTRRKHDEKT</sequence>
<dbReference type="Pfam" id="PF03245">
    <property type="entry name" value="Phage_lysis"/>
    <property type="match status" value="1"/>
</dbReference>
<dbReference type="EMBL" id="JGVH01000090">
    <property type="protein sequence ID" value="KER01343.1"/>
    <property type="molecule type" value="Genomic_DNA"/>
</dbReference>
<dbReference type="InterPro" id="IPR004929">
    <property type="entry name" value="I-spanin"/>
</dbReference>
<accession>A0A081RRP0</accession>
<dbReference type="PATRIC" id="fig|1393735.3.peg.4141"/>
<gene>
    <name evidence="1" type="ORF">MEG1DRAFT_04045</name>
</gene>
<dbReference type="GO" id="GO:0044659">
    <property type="term" value="P:viral release from host cell by cytolysis"/>
    <property type="evidence" value="ECO:0007669"/>
    <property type="project" value="InterPro"/>
</dbReference>
<dbReference type="AlphaFoldDB" id="A0A081RRP0"/>
<name>A0A081RRP0_PHOTE</name>
<comment type="caution">
    <text evidence="1">The sequence shown here is derived from an EMBL/GenBank/DDBJ whole genome shotgun (WGS) entry which is preliminary data.</text>
</comment>
<dbReference type="Proteomes" id="UP000028002">
    <property type="component" value="Unassembled WGS sequence"/>
</dbReference>
<evidence type="ECO:0000313" key="2">
    <source>
        <dbReference type="Proteomes" id="UP000028002"/>
    </source>
</evidence>
<evidence type="ECO:0000313" key="1">
    <source>
        <dbReference type="EMBL" id="KER01343.1"/>
    </source>
</evidence>
<proteinExistence type="predicted"/>
<reference evidence="1 2" key="1">
    <citation type="submission" date="2014-03" db="EMBL/GenBank/DDBJ databases">
        <title>Draft Genome of Photorhabdus temperata Meg1.</title>
        <authorList>
            <person name="Hurst S.G.IV."/>
            <person name="Morris K."/>
            <person name="Thomas K."/>
            <person name="Tisa L.S."/>
        </authorList>
    </citation>
    <scope>NUCLEOTIDE SEQUENCE [LARGE SCALE GENOMIC DNA]</scope>
    <source>
        <strain evidence="1 2">Meg1</strain>
    </source>
</reference>
<organism evidence="1 2">
    <name type="scientific">Photorhabdus temperata subsp. temperata Meg1</name>
    <dbReference type="NCBI Taxonomy" id="1393735"/>
    <lineage>
        <taxon>Bacteria</taxon>
        <taxon>Pseudomonadati</taxon>
        <taxon>Pseudomonadota</taxon>
        <taxon>Gammaproteobacteria</taxon>
        <taxon>Enterobacterales</taxon>
        <taxon>Morganellaceae</taxon>
        <taxon>Photorhabdus</taxon>
    </lineage>
</organism>